<accession>A0ABT8H8W4</accession>
<evidence type="ECO:0000256" key="4">
    <source>
        <dbReference type="ARBA" id="ARBA00022723"/>
    </source>
</evidence>
<dbReference type="PANTHER" id="PTHR33653">
    <property type="entry name" value="RIBONUCLEASE VAPC2"/>
    <property type="match status" value="1"/>
</dbReference>
<comment type="caution">
    <text evidence="10">The sequence shown here is derived from an EMBL/GenBank/DDBJ whole genome shotgun (WGS) entry which is preliminary data.</text>
</comment>
<keyword evidence="5 8" id="KW-0378">Hydrolase</keyword>
<dbReference type="Gene3D" id="3.40.50.1010">
    <property type="entry name" value="5'-nuclease"/>
    <property type="match status" value="1"/>
</dbReference>
<evidence type="ECO:0000256" key="2">
    <source>
        <dbReference type="ARBA" id="ARBA00022649"/>
    </source>
</evidence>
<gene>
    <name evidence="8" type="primary">vapC</name>
    <name evidence="10" type="ORF">QYF68_05045</name>
</gene>
<evidence type="ECO:0000313" key="11">
    <source>
        <dbReference type="Proteomes" id="UP001172687"/>
    </source>
</evidence>
<feature type="domain" description="PIN" evidence="9">
    <location>
        <begin position="2"/>
        <end position="129"/>
    </location>
</feature>
<dbReference type="EMBL" id="JAUHTC010000022">
    <property type="protein sequence ID" value="MDN4517191.1"/>
    <property type="molecule type" value="Genomic_DNA"/>
</dbReference>
<evidence type="ECO:0000313" key="10">
    <source>
        <dbReference type="EMBL" id="MDN4517191.1"/>
    </source>
</evidence>
<evidence type="ECO:0000259" key="9">
    <source>
        <dbReference type="Pfam" id="PF01850"/>
    </source>
</evidence>
<dbReference type="InterPro" id="IPR050556">
    <property type="entry name" value="Type_II_TA_system_RNase"/>
</dbReference>
<dbReference type="PANTHER" id="PTHR33653:SF1">
    <property type="entry name" value="RIBONUCLEASE VAPC2"/>
    <property type="match status" value="1"/>
</dbReference>
<dbReference type="Pfam" id="PF01850">
    <property type="entry name" value="PIN"/>
    <property type="match status" value="1"/>
</dbReference>
<dbReference type="CDD" id="cd18731">
    <property type="entry name" value="PIN_NgFitB-like"/>
    <property type="match status" value="1"/>
</dbReference>
<evidence type="ECO:0000256" key="3">
    <source>
        <dbReference type="ARBA" id="ARBA00022722"/>
    </source>
</evidence>
<reference evidence="10" key="1">
    <citation type="submission" date="2023-07" db="EMBL/GenBank/DDBJ databases">
        <title>Degradation of tert-butanol by M. austroafricanum TBA100.</title>
        <authorList>
            <person name="Helbich S."/>
            <person name="Vainshtein Y."/>
        </authorList>
    </citation>
    <scope>NUCLEOTIDE SEQUENCE</scope>
    <source>
        <strain evidence="10">TBA100</strain>
    </source>
</reference>
<name>A0ABT8H8W4_MYCAO</name>
<keyword evidence="6 8" id="KW-0460">Magnesium</keyword>
<comment type="function">
    <text evidence="8">Toxic component of a toxin-antitoxin (TA) system. An RNase.</text>
</comment>
<dbReference type="EC" id="3.1.-.-" evidence="8"/>
<keyword evidence="2 8" id="KW-1277">Toxin-antitoxin system</keyword>
<dbReference type="InterPro" id="IPR022907">
    <property type="entry name" value="VapC_family"/>
</dbReference>
<dbReference type="HAMAP" id="MF_00265">
    <property type="entry name" value="VapC_Nob1"/>
    <property type="match status" value="1"/>
</dbReference>
<keyword evidence="4 8" id="KW-0479">Metal-binding</keyword>
<keyword evidence="11" id="KW-1185">Reference proteome</keyword>
<keyword evidence="8" id="KW-0800">Toxin</keyword>
<dbReference type="Proteomes" id="UP001172687">
    <property type="component" value="Unassembled WGS sequence"/>
</dbReference>
<dbReference type="InterPro" id="IPR029060">
    <property type="entry name" value="PIN-like_dom_sf"/>
</dbReference>
<evidence type="ECO:0000256" key="6">
    <source>
        <dbReference type="ARBA" id="ARBA00022842"/>
    </source>
</evidence>
<evidence type="ECO:0000256" key="8">
    <source>
        <dbReference type="HAMAP-Rule" id="MF_00265"/>
    </source>
</evidence>
<organism evidence="10 11">
    <name type="scientific">Mycolicibacterium austroafricanum</name>
    <name type="common">Mycobacterium austroafricanum</name>
    <dbReference type="NCBI Taxonomy" id="39687"/>
    <lineage>
        <taxon>Bacteria</taxon>
        <taxon>Bacillati</taxon>
        <taxon>Actinomycetota</taxon>
        <taxon>Actinomycetes</taxon>
        <taxon>Mycobacteriales</taxon>
        <taxon>Mycobacteriaceae</taxon>
        <taxon>Mycolicibacterium</taxon>
    </lineage>
</organism>
<comment type="similarity">
    <text evidence="7 8">Belongs to the PINc/VapC protein family.</text>
</comment>
<evidence type="ECO:0000256" key="5">
    <source>
        <dbReference type="ARBA" id="ARBA00022801"/>
    </source>
</evidence>
<protein>
    <recommendedName>
        <fullName evidence="8">Ribonuclease VapC</fullName>
        <shortName evidence="8">RNase VapC</shortName>
        <ecNumber evidence="8">3.1.-.-</ecNumber>
    </recommendedName>
    <alternativeName>
        <fullName evidence="8">Toxin VapC</fullName>
    </alternativeName>
</protein>
<sequence length="138" mass="15361">MILLDTNVLSALMQHTPDPVVVAWLDNQPVESIWTTSVTVFEIRTGIELLERGRRRKRLEQIFSQLLAEDLNGRVLPFDQAAALSAGTIAATRQGAGRTVEIRDVQITGIATARRATLATRNSRHFEDTGIDLVNPWE</sequence>
<dbReference type="InterPro" id="IPR002716">
    <property type="entry name" value="PIN_dom"/>
</dbReference>
<keyword evidence="3 8" id="KW-0540">Nuclease</keyword>
<feature type="binding site" evidence="8">
    <location>
        <position position="5"/>
    </location>
    <ligand>
        <name>Mg(2+)</name>
        <dbReference type="ChEBI" id="CHEBI:18420"/>
    </ligand>
</feature>
<dbReference type="SUPFAM" id="SSF88723">
    <property type="entry name" value="PIN domain-like"/>
    <property type="match status" value="1"/>
</dbReference>
<evidence type="ECO:0000256" key="1">
    <source>
        <dbReference type="ARBA" id="ARBA00001946"/>
    </source>
</evidence>
<evidence type="ECO:0000256" key="7">
    <source>
        <dbReference type="ARBA" id="ARBA00038093"/>
    </source>
</evidence>
<dbReference type="RefSeq" id="WP_084055088.1">
    <property type="nucleotide sequence ID" value="NZ_JAUHTC010000022.1"/>
</dbReference>
<comment type="cofactor">
    <cofactor evidence="1 8">
        <name>Mg(2+)</name>
        <dbReference type="ChEBI" id="CHEBI:18420"/>
    </cofactor>
</comment>
<proteinExistence type="inferred from homology"/>
<feature type="binding site" evidence="8">
    <location>
        <position position="104"/>
    </location>
    <ligand>
        <name>Mg(2+)</name>
        <dbReference type="ChEBI" id="CHEBI:18420"/>
    </ligand>
</feature>